<reference evidence="2" key="1">
    <citation type="submission" date="2014-09" db="EMBL/GenBank/DDBJ databases">
        <authorList>
            <person name="Sharma Rahul"/>
            <person name="Thines Marco"/>
        </authorList>
    </citation>
    <scope>NUCLEOTIDE SEQUENCE [LARGE SCALE GENOMIC DNA]</scope>
</reference>
<dbReference type="EMBL" id="CCYD01000468">
    <property type="protein sequence ID" value="CEG40019.1"/>
    <property type="molecule type" value="Genomic_DNA"/>
</dbReference>
<dbReference type="AlphaFoldDB" id="A0A0N7L4Z1"/>
<keyword evidence="2" id="KW-1185">Reference proteome</keyword>
<evidence type="ECO:0000313" key="2">
    <source>
        <dbReference type="Proteomes" id="UP000054928"/>
    </source>
</evidence>
<accession>A0A0N7L4Z1</accession>
<protein>
    <submittedName>
        <fullName evidence="1">Uncharacterized protein</fullName>
    </submittedName>
</protein>
<organism evidence="1 2">
    <name type="scientific">Plasmopara halstedii</name>
    <name type="common">Downy mildew of sunflower</name>
    <dbReference type="NCBI Taxonomy" id="4781"/>
    <lineage>
        <taxon>Eukaryota</taxon>
        <taxon>Sar</taxon>
        <taxon>Stramenopiles</taxon>
        <taxon>Oomycota</taxon>
        <taxon>Peronosporomycetes</taxon>
        <taxon>Peronosporales</taxon>
        <taxon>Peronosporaceae</taxon>
        <taxon>Plasmopara</taxon>
    </lineage>
</organism>
<dbReference type="GeneID" id="36405297"/>
<sequence length="74" mass="8706">MFGVIIVYSRWELESFAPNCNLQVENSGFGSFRLTHSSEEEKYFRSKQYRATRLSVVSVTSLRAFRAEKTYSRR</sequence>
<evidence type="ECO:0000313" key="1">
    <source>
        <dbReference type="EMBL" id="CEG40019.1"/>
    </source>
</evidence>
<proteinExistence type="predicted"/>
<dbReference type="Proteomes" id="UP000054928">
    <property type="component" value="Unassembled WGS sequence"/>
</dbReference>
<name>A0A0N7L4Z1_PLAHL</name>
<dbReference type="RefSeq" id="XP_024576388.1">
    <property type="nucleotide sequence ID" value="XM_024725631.1"/>
</dbReference>